<dbReference type="PROSITE" id="PS51077">
    <property type="entry name" value="HTH_ICLR"/>
    <property type="match status" value="1"/>
</dbReference>
<feature type="domain" description="IclR-ED" evidence="3">
    <location>
        <begin position="73"/>
        <end position="221"/>
    </location>
</feature>
<evidence type="ECO:0000256" key="1">
    <source>
        <dbReference type="ARBA" id="ARBA00023125"/>
    </source>
</evidence>
<protein>
    <submittedName>
        <fullName evidence="4">IclR family transcriptional regulator</fullName>
    </submittedName>
</protein>
<gene>
    <name evidence="4" type="ORF">JJQ90_13345</name>
</gene>
<proteinExistence type="predicted"/>
<dbReference type="Pfam" id="PF09339">
    <property type="entry name" value="HTH_IclR"/>
    <property type="match status" value="1"/>
</dbReference>
<keyword evidence="5" id="KW-1185">Reference proteome</keyword>
<evidence type="ECO:0000259" key="2">
    <source>
        <dbReference type="PROSITE" id="PS51077"/>
    </source>
</evidence>
<dbReference type="EMBL" id="JAERQM010000003">
    <property type="protein sequence ID" value="MBU8544700.1"/>
    <property type="molecule type" value="Genomic_DNA"/>
</dbReference>
<comment type="caution">
    <text evidence="4">The sequence shown here is derived from an EMBL/GenBank/DDBJ whole genome shotgun (WGS) entry which is preliminary data.</text>
</comment>
<dbReference type="PROSITE" id="PS51078">
    <property type="entry name" value="ICLR_ED"/>
    <property type="match status" value="1"/>
</dbReference>
<dbReference type="PANTHER" id="PTHR30136:SF39">
    <property type="entry name" value="TRANSCRIPTIONAL REGULATORY PROTEIN"/>
    <property type="match status" value="1"/>
</dbReference>
<evidence type="ECO:0000313" key="4">
    <source>
        <dbReference type="EMBL" id="MBU8544700.1"/>
    </source>
</evidence>
<dbReference type="Pfam" id="PF01614">
    <property type="entry name" value="IclR_C"/>
    <property type="match status" value="2"/>
</dbReference>
<dbReference type="RefSeq" id="WP_216876123.1">
    <property type="nucleotide sequence ID" value="NZ_JAERQM010000003.1"/>
</dbReference>
<sequence>MNQVAEPKDGVAAVDRALAILGAFRPGDASLSLAELAARTGLYKSTILRLLASLERGRCAARLADGRWALGPMLFHWGALHARAQPVEAHLPPTLTALAQRSGETASFWVRHATQRLCLARVRSPNRIGDDLAVGDLIPLPAGAGGRVLTAADPRGLGVVATYGERNPDTAAIAAPVFGPSGVLAGALSLSGPKSRIQAQSEAHLATMAEAASDLTRRLGGDLPHPTGGLA</sequence>
<reference evidence="4 5" key="1">
    <citation type="submission" date="2021-01" db="EMBL/GenBank/DDBJ databases">
        <title>Roseomonas sp. nov, a bacterium isolated from an oil production mixture in Yumen Oilfield.</title>
        <authorList>
            <person name="Wu D."/>
        </authorList>
    </citation>
    <scope>NUCLEOTIDE SEQUENCE [LARGE SCALE GENOMIC DNA]</scope>
    <source>
        <strain evidence="4 5">ROY-5-3</strain>
    </source>
</reference>
<dbReference type="InterPro" id="IPR005471">
    <property type="entry name" value="Tscrpt_reg_IclR_N"/>
</dbReference>
<keyword evidence="1" id="KW-0238">DNA-binding</keyword>
<dbReference type="InterPro" id="IPR050707">
    <property type="entry name" value="HTH_MetabolicPath_Reg"/>
</dbReference>
<evidence type="ECO:0000313" key="5">
    <source>
        <dbReference type="Proteomes" id="UP000689967"/>
    </source>
</evidence>
<dbReference type="Proteomes" id="UP000689967">
    <property type="component" value="Unassembled WGS sequence"/>
</dbReference>
<dbReference type="InterPro" id="IPR014757">
    <property type="entry name" value="Tscrpt_reg_IclR_C"/>
</dbReference>
<organism evidence="4 5">
    <name type="scientific">Falsiroseomonas oleicola</name>
    <dbReference type="NCBI Taxonomy" id="2801474"/>
    <lineage>
        <taxon>Bacteria</taxon>
        <taxon>Pseudomonadati</taxon>
        <taxon>Pseudomonadota</taxon>
        <taxon>Alphaproteobacteria</taxon>
        <taxon>Acetobacterales</taxon>
        <taxon>Roseomonadaceae</taxon>
        <taxon>Falsiroseomonas</taxon>
    </lineage>
</organism>
<feature type="domain" description="HTH iclR-type" evidence="2">
    <location>
        <begin position="11"/>
        <end position="72"/>
    </location>
</feature>
<evidence type="ECO:0000259" key="3">
    <source>
        <dbReference type="PROSITE" id="PS51078"/>
    </source>
</evidence>
<dbReference type="PANTHER" id="PTHR30136">
    <property type="entry name" value="HELIX-TURN-HELIX TRANSCRIPTIONAL REGULATOR, ICLR FAMILY"/>
    <property type="match status" value="1"/>
</dbReference>
<dbReference type="SMART" id="SM00346">
    <property type="entry name" value="HTH_ICLR"/>
    <property type="match status" value="1"/>
</dbReference>
<name>A0ABS6H7M1_9PROT</name>
<accession>A0ABS6H7M1</accession>